<dbReference type="InterPro" id="IPR050426">
    <property type="entry name" value="Glycosyltransferase_28"/>
</dbReference>
<dbReference type="GeneID" id="92051038"/>
<feature type="domain" description="Erythromycin biosynthesis protein CIII-like C-terminal" evidence="1">
    <location>
        <begin position="9"/>
        <end position="106"/>
    </location>
</feature>
<gene>
    <name evidence="2" type="ORF">PG997_013664</name>
</gene>
<evidence type="ECO:0000313" key="2">
    <source>
        <dbReference type="EMBL" id="KAK8066917.1"/>
    </source>
</evidence>
<dbReference type="Pfam" id="PF06722">
    <property type="entry name" value="EryCIII-like_C"/>
    <property type="match status" value="1"/>
</dbReference>
<dbReference type="EMBL" id="JAQQWN010000009">
    <property type="protein sequence ID" value="KAK8066917.1"/>
    <property type="molecule type" value="Genomic_DNA"/>
</dbReference>
<comment type="caution">
    <text evidence="2">The sequence shown here is derived from an EMBL/GenBank/DDBJ whole genome shotgun (WGS) entry which is preliminary data.</text>
</comment>
<dbReference type="PANTHER" id="PTHR48050">
    <property type="entry name" value="STEROL 3-BETA-GLUCOSYLTRANSFERASE"/>
    <property type="match status" value="1"/>
</dbReference>
<dbReference type="SUPFAM" id="SSF53756">
    <property type="entry name" value="UDP-Glycosyltransferase/glycogen phosphorylase"/>
    <property type="match status" value="1"/>
</dbReference>
<dbReference type="Gene3D" id="3.40.50.2000">
    <property type="entry name" value="Glycogen Phosphorylase B"/>
    <property type="match status" value="1"/>
</dbReference>
<reference evidence="2 3" key="1">
    <citation type="submission" date="2023-01" db="EMBL/GenBank/DDBJ databases">
        <title>Analysis of 21 Apiospora genomes using comparative genomics revels a genus with tremendous synthesis potential of carbohydrate active enzymes and secondary metabolites.</title>
        <authorList>
            <person name="Sorensen T."/>
        </authorList>
    </citation>
    <scope>NUCLEOTIDE SEQUENCE [LARGE SCALE GENOMIC DNA]</scope>
    <source>
        <strain evidence="2 3">CBS 114990</strain>
    </source>
</reference>
<dbReference type="Proteomes" id="UP001433268">
    <property type="component" value="Unassembled WGS sequence"/>
</dbReference>
<dbReference type="RefSeq" id="XP_066663670.1">
    <property type="nucleotide sequence ID" value="XM_066817978.1"/>
</dbReference>
<dbReference type="PANTHER" id="PTHR48050:SF13">
    <property type="entry name" value="STEROL 3-BETA-GLUCOSYLTRANSFERASE UGT80A2"/>
    <property type="match status" value="1"/>
</dbReference>
<evidence type="ECO:0000259" key="1">
    <source>
        <dbReference type="Pfam" id="PF06722"/>
    </source>
</evidence>
<dbReference type="InterPro" id="IPR010610">
    <property type="entry name" value="EryCIII-like_C"/>
</dbReference>
<protein>
    <recommendedName>
        <fullName evidence="1">Erythromycin biosynthesis protein CIII-like C-terminal domain-containing protein</fullName>
    </recommendedName>
</protein>
<organism evidence="2 3">
    <name type="scientific">Apiospora hydei</name>
    <dbReference type="NCBI Taxonomy" id="1337664"/>
    <lineage>
        <taxon>Eukaryota</taxon>
        <taxon>Fungi</taxon>
        <taxon>Dikarya</taxon>
        <taxon>Ascomycota</taxon>
        <taxon>Pezizomycotina</taxon>
        <taxon>Sordariomycetes</taxon>
        <taxon>Xylariomycetidae</taxon>
        <taxon>Amphisphaeriales</taxon>
        <taxon>Apiosporaceae</taxon>
        <taxon>Apiospora</taxon>
    </lineage>
</organism>
<name>A0ABR1V6S4_9PEZI</name>
<sequence>MAMLETRHIVASVHHGGANSYHEALSGGVPHVVLPMWVDLYNYATLAEVTGVGIYATRGTAPHWTVENLSNAFLGVLDGPDSASMRANSRHIAQLMRKEPGSHQTARVIADLAAHKSLDN</sequence>
<accession>A0ABR1V6S4</accession>
<proteinExistence type="predicted"/>
<keyword evidence="3" id="KW-1185">Reference proteome</keyword>
<evidence type="ECO:0000313" key="3">
    <source>
        <dbReference type="Proteomes" id="UP001433268"/>
    </source>
</evidence>